<dbReference type="PANTHER" id="PTHR30511:SF0">
    <property type="entry name" value="ALANINE RACEMASE, CATABOLIC-RELATED"/>
    <property type="match status" value="1"/>
</dbReference>
<dbReference type="InterPro" id="IPR001608">
    <property type="entry name" value="Ala_racemase_N"/>
</dbReference>
<dbReference type="HAMAP" id="MF_01201">
    <property type="entry name" value="Ala_racemase"/>
    <property type="match status" value="1"/>
</dbReference>
<protein>
    <recommendedName>
        <fullName evidence="4">Alanine racemase</fullName>
        <ecNumber evidence="4">5.1.1.1</ecNumber>
    </recommendedName>
</protein>
<keyword evidence="2 4" id="KW-0663">Pyridoxal phosphate</keyword>
<comment type="function">
    <text evidence="4">Catalyzes the interconversion of L-alanine and D-alanine. May also act on other amino acids.</text>
</comment>
<comment type="similarity">
    <text evidence="4">Belongs to the alanine racemase family.</text>
</comment>
<dbReference type="Gene3D" id="3.20.20.10">
    <property type="entry name" value="Alanine racemase"/>
    <property type="match status" value="1"/>
</dbReference>
<name>A0ABP6ZPP0_9ACTN</name>
<evidence type="ECO:0000256" key="2">
    <source>
        <dbReference type="ARBA" id="ARBA00022898"/>
    </source>
</evidence>
<evidence type="ECO:0000313" key="6">
    <source>
        <dbReference type="EMBL" id="GAA3616466.1"/>
    </source>
</evidence>
<dbReference type="PANTHER" id="PTHR30511">
    <property type="entry name" value="ALANINE RACEMASE"/>
    <property type="match status" value="1"/>
</dbReference>
<feature type="binding site" evidence="4">
    <location>
        <position position="146"/>
    </location>
    <ligand>
        <name>substrate</name>
    </ligand>
</feature>
<dbReference type="SUPFAM" id="SSF51419">
    <property type="entry name" value="PLP-binding barrel"/>
    <property type="match status" value="1"/>
</dbReference>
<gene>
    <name evidence="6" type="primary">alr_2</name>
    <name evidence="6" type="ORF">GCM10022223_36150</name>
</gene>
<dbReference type="PROSITE" id="PS00395">
    <property type="entry name" value="ALANINE_RACEMASE"/>
    <property type="match status" value="1"/>
</dbReference>
<dbReference type="InterPro" id="IPR011079">
    <property type="entry name" value="Ala_racemase_C"/>
</dbReference>
<dbReference type="InterPro" id="IPR000821">
    <property type="entry name" value="Ala_racemase"/>
</dbReference>
<dbReference type="EC" id="5.1.1.1" evidence="4"/>
<accession>A0ABP6ZPP0</accession>
<evidence type="ECO:0000256" key="1">
    <source>
        <dbReference type="ARBA" id="ARBA00001933"/>
    </source>
</evidence>
<feature type="active site" description="Proton acceptor; specific for L-alanine" evidence="4">
    <location>
        <position position="280"/>
    </location>
</feature>
<dbReference type="Gene3D" id="2.40.37.10">
    <property type="entry name" value="Lyase, Ornithine Decarboxylase, Chain A, domain 1"/>
    <property type="match status" value="1"/>
</dbReference>
<dbReference type="EMBL" id="BAAAZO010000006">
    <property type="protein sequence ID" value="GAA3616466.1"/>
    <property type="molecule type" value="Genomic_DNA"/>
</dbReference>
<dbReference type="RefSeq" id="WP_231482732.1">
    <property type="nucleotide sequence ID" value="NZ_BAAAZO010000006.1"/>
</dbReference>
<proteinExistence type="inferred from homology"/>
<reference evidence="7" key="1">
    <citation type="journal article" date="2019" name="Int. J. Syst. Evol. Microbiol.">
        <title>The Global Catalogue of Microorganisms (GCM) 10K type strain sequencing project: providing services to taxonomists for standard genome sequencing and annotation.</title>
        <authorList>
            <consortium name="The Broad Institute Genomics Platform"/>
            <consortium name="The Broad Institute Genome Sequencing Center for Infectious Disease"/>
            <person name="Wu L."/>
            <person name="Ma J."/>
        </authorList>
    </citation>
    <scope>NUCLEOTIDE SEQUENCE [LARGE SCALE GENOMIC DNA]</scope>
    <source>
        <strain evidence="7">JCM 16902</strain>
    </source>
</reference>
<dbReference type="CDD" id="cd00430">
    <property type="entry name" value="PLPDE_III_AR"/>
    <property type="match status" value="1"/>
</dbReference>
<evidence type="ECO:0000259" key="5">
    <source>
        <dbReference type="SMART" id="SM01005"/>
    </source>
</evidence>
<comment type="pathway">
    <text evidence="4">Amino-acid biosynthesis; D-alanine biosynthesis; D-alanine from L-alanine: step 1/1.</text>
</comment>
<dbReference type="InterPro" id="IPR029066">
    <property type="entry name" value="PLP-binding_barrel"/>
</dbReference>
<organism evidence="6 7">
    <name type="scientific">Kineosporia mesophila</name>
    <dbReference type="NCBI Taxonomy" id="566012"/>
    <lineage>
        <taxon>Bacteria</taxon>
        <taxon>Bacillati</taxon>
        <taxon>Actinomycetota</taxon>
        <taxon>Actinomycetes</taxon>
        <taxon>Kineosporiales</taxon>
        <taxon>Kineosporiaceae</taxon>
        <taxon>Kineosporia</taxon>
    </lineage>
</organism>
<keyword evidence="7" id="KW-1185">Reference proteome</keyword>
<dbReference type="NCBIfam" id="TIGR00492">
    <property type="entry name" value="alr"/>
    <property type="match status" value="1"/>
</dbReference>
<dbReference type="PRINTS" id="PR00992">
    <property type="entry name" value="ALARACEMASE"/>
</dbReference>
<feature type="active site" description="Proton acceptor; specific for D-alanine" evidence="4">
    <location>
        <position position="48"/>
    </location>
</feature>
<evidence type="ECO:0000313" key="7">
    <source>
        <dbReference type="Proteomes" id="UP001501074"/>
    </source>
</evidence>
<evidence type="ECO:0000256" key="3">
    <source>
        <dbReference type="ARBA" id="ARBA00023235"/>
    </source>
</evidence>
<sequence length="393" mass="40165">MNVSPPVSGTELPAGLPSAAVVDLDAIAANVRVLREHAPKAQVMAVVKADAYGHGLLPAARAALAGGATWLGTAQLSEALALRAAGISAPALAWLTVPGDAYAEAIARHVDIGVSAGWALTEIAAAARDLGMPARVHLKADTGLNRNGCPPEDWPQLVEDALKLQAEGLISVVGGFSHLVSGDTPQAPVNRQQIDAFVAAVDLATAAGVRFEVRHLANSPATLTLPDTHFDLVRPGLAVYGLSPVPDRASAADLGLRPAMTVLGRVVNVKKVAAGQGVSYGHTYTTSTDTELAVVPLGYGDGVPRHASSAGPVQLAGRRFRVAGRVCMDQVVVDLADGGIGRVTAGDVAVLFGGAPGEPTAQDWADAAGTISYEIVTRLGGRVPRLYTGSAGR</sequence>
<feature type="modified residue" description="N6-(pyridoxal phosphate)lysine" evidence="4">
    <location>
        <position position="48"/>
    </location>
</feature>
<comment type="catalytic activity">
    <reaction evidence="4">
        <text>L-alanine = D-alanine</text>
        <dbReference type="Rhea" id="RHEA:20249"/>
        <dbReference type="ChEBI" id="CHEBI:57416"/>
        <dbReference type="ChEBI" id="CHEBI:57972"/>
        <dbReference type="EC" id="5.1.1.1"/>
    </reaction>
</comment>
<evidence type="ECO:0000256" key="4">
    <source>
        <dbReference type="HAMAP-Rule" id="MF_01201"/>
    </source>
</evidence>
<feature type="domain" description="Alanine racemase C-terminal" evidence="5">
    <location>
        <begin position="259"/>
        <end position="388"/>
    </location>
</feature>
<comment type="cofactor">
    <cofactor evidence="1 4">
        <name>pyridoxal 5'-phosphate</name>
        <dbReference type="ChEBI" id="CHEBI:597326"/>
    </cofactor>
</comment>
<dbReference type="Pfam" id="PF00842">
    <property type="entry name" value="Ala_racemase_C"/>
    <property type="match status" value="1"/>
</dbReference>
<dbReference type="SMART" id="SM01005">
    <property type="entry name" value="Ala_racemase_C"/>
    <property type="match status" value="1"/>
</dbReference>
<dbReference type="InterPro" id="IPR009006">
    <property type="entry name" value="Ala_racemase/Decarboxylase_C"/>
</dbReference>
<comment type="caution">
    <text evidence="6">The sequence shown here is derived from an EMBL/GenBank/DDBJ whole genome shotgun (WGS) entry which is preliminary data.</text>
</comment>
<feature type="binding site" evidence="4">
    <location>
        <position position="328"/>
    </location>
    <ligand>
        <name>substrate</name>
    </ligand>
</feature>
<dbReference type="Pfam" id="PF01168">
    <property type="entry name" value="Ala_racemase_N"/>
    <property type="match status" value="1"/>
</dbReference>
<dbReference type="SUPFAM" id="SSF50621">
    <property type="entry name" value="Alanine racemase C-terminal domain-like"/>
    <property type="match status" value="1"/>
</dbReference>
<dbReference type="Proteomes" id="UP001501074">
    <property type="component" value="Unassembled WGS sequence"/>
</dbReference>
<dbReference type="InterPro" id="IPR020622">
    <property type="entry name" value="Ala_racemase_pyridoxalP-BS"/>
</dbReference>
<keyword evidence="3 4" id="KW-0413">Isomerase</keyword>